<dbReference type="PANTHER" id="PTHR36966">
    <property type="entry name" value="REP-ASSOCIATED TYROSINE TRANSPOSASE"/>
    <property type="match status" value="1"/>
</dbReference>
<evidence type="ECO:0000313" key="3">
    <source>
        <dbReference type="Proteomes" id="UP000600139"/>
    </source>
</evidence>
<sequence>MESAGVYFVTARAANQQDLLADDEMKDWFLDKLLSLSGEAGWKLEAWAVLANHYHFIGHSPSTADGAGKSLGLLIRKLHALATMELNRREGTHGRTRLWQNYRETLLTHQRSYLARLHYVHQNAVHHKLVTVGSDWKWCSAADFKKAVSPAWLKTIASFRYDEIAAKDGE</sequence>
<organism evidence="2 3">
    <name type="scientific">Luteolibacter yonseiensis</name>
    <dbReference type="NCBI Taxonomy" id="1144680"/>
    <lineage>
        <taxon>Bacteria</taxon>
        <taxon>Pseudomonadati</taxon>
        <taxon>Verrucomicrobiota</taxon>
        <taxon>Verrucomicrobiia</taxon>
        <taxon>Verrucomicrobiales</taxon>
        <taxon>Verrucomicrobiaceae</taxon>
        <taxon>Luteolibacter</taxon>
    </lineage>
</organism>
<dbReference type="InterPro" id="IPR036515">
    <property type="entry name" value="Transposase_17_sf"/>
</dbReference>
<dbReference type="Proteomes" id="UP000600139">
    <property type="component" value="Unassembled WGS sequence"/>
</dbReference>
<dbReference type="SMART" id="SM01321">
    <property type="entry name" value="Y1_Tnp"/>
    <property type="match status" value="1"/>
</dbReference>
<evidence type="ECO:0000259" key="1">
    <source>
        <dbReference type="SMART" id="SM01321"/>
    </source>
</evidence>
<dbReference type="PANTHER" id="PTHR36966:SF1">
    <property type="entry name" value="REP-ASSOCIATED TYROSINE TRANSPOSASE"/>
    <property type="match status" value="1"/>
</dbReference>
<keyword evidence="3" id="KW-1185">Reference proteome</keyword>
<feature type="domain" description="Transposase IS200-like" evidence="1">
    <location>
        <begin position="2"/>
        <end position="123"/>
    </location>
</feature>
<accession>A0A934VAD1</accession>
<dbReference type="EMBL" id="JAENIK010000002">
    <property type="protein sequence ID" value="MBK1814239.1"/>
    <property type="molecule type" value="Genomic_DNA"/>
</dbReference>
<evidence type="ECO:0000313" key="2">
    <source>
        <dbReference type="EMBL" id="MBK1814239.1"/>
    </source>
</evidence>
<gene>
    <name evidence="2" type="ORF">JIN84_01280</name>
</gene>
<dbReference type="InterPro" id="IPR052715">
    <property type="entry name" value="RAYT_transposase"/>
</dbReference>
<protein>
    <recommendedName>
        <fullName evidence="1">Transposase IS200-like domain-containing protein</fullName>
    </recommendedName>
</protein>
<proteinExistence type="predicted"/>
<dbReference type="InterPro" id="IPR002686">
    <property type="entry name" value="Transposase_17"/>
</dbReference>
<comment type="caution">
    <text evidence="2">The sequence shown here is derived from an EMBL/GenBank/DDBJ whole genome shotgun (WGS) entry which is preliminary data.</text>
</comment>
<dbReference type="RefSeq" id="WP_200349206.1">
    <property type="nucleotide sequence ID" value="NZ_JAENIK010000002.1"/>
</dbReference>
<dbReference type="Gene3D" id="3.30.70.1290">
    <property type="entry name" value="Transposase IS200-like"/>
    <property type="match status" value="1"/>
</dbReference>
<dbReference type="GO" id="GO:0006313">
    <property type="term" value="P:DNA transposition"/>
    <property type="evidence" value="ECO:0007669"/>
    <property type="project" value="InterPro"/>
</dbReference>
<dbReference type="SUPFAM" id="SSF143422">
    <property type="entry name" value="Transposase IS200-like"/>
    <property type="match status" value="1"/>
</dbReference>
<dbReference type="AlphaFoldDB" id="A0A934VAD1"/>
<reference evidence="2" key="1">
    <citation type="submission" date="2021-01" db="EMBL/GenBank/DDBJ databases">
        <title>Modified the classification status of verrucomicrobia.</title>
        <authorList>
            <person name="Feng X."/>
        </authorList>
    </citation>
    <scope>NUCLEOTIDE SEQUENCE</scope>
    <source>
        <strain evidence="2">JCM 18052</strain>
    </source>
</reference>
<dbReference type="GO" id="GO:0004803">
    <property type="term" value="F:transposase activity"/>
    <property type="evidence" value="ECO:0007669"/>
    <property type="project" value="InterPro"/>
</dbReference>
<dbReference type="GO" id="GO:0043565">
    <property type="term" value="F:sequence-specific DNA binding"/>
    <property type="evidence" value="ECO:0007669"/>
    <property type="project" value="TreeGrafter"/>
</dbReference>
<name>A0A934VAD1_9BACT</name>